<dbReference type="GO" id="GO:0034551">
    <property type="term" value="P:mitochondrial respiratory chain complex III assembly"/>
    <property type="evidence" value="ECO:0007669"/>
    <property type="project" value="InterPro"/>
</dbReference>
<reference evidence="3 4" key="1">
    <citation type="submission" date="2024-03" db="EMBL/GenBank/DDBJ databases">
        <title>Complete genome sequence of the green alga Chloropicon roscoffensis RCC1871.</title>
        <authorList>
            <person name="Lemieux C."/>
            <person name="Pombert J.-F."/>
            <person name="Otis C."/>
            <person name="Turmel M."/>
        </authorList>
    </citation>
    <scope>NUCLEOTIDE SEQUENCE [LARGE SCALE GENOMIC DNA]</scope>
    <source>
        <strain evidence="3 4">RCC1871</strain>
    </source>
</reference>
<keyword evidence="4" id="KW-1185">Reference proteome</keyword>
<dbReference type="PANTHER" id="PTHR47484">
    <property type="entry name" value="COMPLEX 1 PROTEIN CONTAINING PROTEIN, EXPRESSED"/>
    <property type="match status" value="1"/>
</dbReference>
<feature type="region of interest" description="Disordered" evidence="1">
    <location>
        <begin position="140"/>
        <end position="164"/>
    </location>
</feature>
<dbReference type="AlphaFoldDB" id="A0AAX4PBK8"/>
<dbReference type="InterPro" id="IPR045298">
    <property type="entry name" value="Complex1_LYR_LYRM7"/>
</dbReference>
<evidence type="ECO:0000259" key="2">
    <source>
        <dbReference type="Pfam" id="PF05347"/>
    </source>
</evidence>
<organism evidence="3 4">
    <name type="scientific">Chloropicon roscoffensis</name>
    <dbReference type="NCBI Taxonomy" id="1461544"/>
    <lineage>
        <taxon>Eukaryota</taxon>
        <taxon>Viridiplantae</taxon>
        <taxon>Chlorophyta</taxon>
        <taxon>Chloropicophyceae</taxon>
        <taxon>Chloropicales</taxon>
        <taxon>Chloropicaceae</taxon>
        <taxon>Chloropicon</taxon>
    </lineage>
</organism>
<protein>
    <recommendedName>
        <fullName evidence="2">Complex 1 LYR protein domain-containing protein</fullName>
    </recommendedName>
</protein>
<evidence type="ECO:0000313" key="4">
    <source>
        <dbReference type="Proteomes" id="UP001472866"/>
    </source>
</evidence>
<accession>A0AAX4PBK8</accession>
<dbReference type="Pfam" id="PF05347">
    <property type="entry name" value="Complex1_LYR"/>
    <property type="match status" value="1"/>
</dbReference>
<dbReference type="InterPro" id="IPR008011">
    <property type="entry name" value="Complex1_LYR_dom"/>
</dbReference>
<sequence>MRGAWAAVRRVREGLASGSLAPAGSTARALSSSSSSSDEIDEFLDRHLSKESNTPGTPKQSVATTRRESLALYRDILRFSRFFTWTDNDGVPFRNLIRESARKEYEAARFEKDPQIINKLIISGRDCLEKSLQNVIDKQREIVEQQRRTPGGGPFDSDPRNNPN</sequence>
<proteinExistence type="predicted"/>
<evidence type="ECO:0000313" key="3">
    <source>
        <dbReference type="EMBL" id="WZN63283.1"/>
    </source>
</evidence>
<name>A0AAX4PBK8_9CHLO</name>
<dbReference type="EMBL" id="CP151507">
    <property type="protein sequence ID" value="WZN63283.1"/>
    <property type="molecule type" value="Genomic_DNA"/>
</dbReference>
<dbReference type="CDD" id="cd20267">
    <property type="entry name" value="Complex1_LYR_LYRM7"/>
    <property type="match status" value="1"/>
</dbReference>
<dbReference type="PANTHER" id="PTHR47484:SF1">
    <property type="entry name" value="COMPLEX 1 PROTEIN CONTAINING PROTEIN, EXPRESSED"/>
    <property type="match status" value="1"/>
</dbReference>
<feature type="domain" description="Complex 1 LYR protein" evidence="2">
    <location>
        <begin position="68"/>
        <end position="129"/>
    </location>
</feature>
<dbReference type="Proteomes" id="UP001472866">
    <property type="component" value="Chromosome 07"/>
</dbReference>
<dbReference type="GO" id="GO:0005739">
    <property type="term" value="C:mitochondrion"/>
    <property type="evidence" value="ECO:0007669"/>
    <property type="project" value="GOC"/>
</dbReference>
<evidence type="ECO:0000256" key="1">
    <source>
        <dbReference type="SAM" id="MobiDB-lite"/>
    </source>
</evidence>
<gene>
    <name evidence="3" type="ORF">HKI87_07g48310</name>
</gene>